<dbReference type="GO" id="GO:0046718">
    <property type="term" value="P:symbiont entry into host cell"/>
    <property type="evidence" value="ECO:0007669"/>
    <property type="project" value="UniProtKB-KW"/>
</dbReference>
<organismHost>
    <name type="scientific">Cercopithecidae</name>
    <name type="common">Old World monkeys</name>
    <dbReference type="NCBI Taxonomy" id="9527"/>
</organismHost>
<evidence type="ECO:0000256" key="24">
    <source>
        <dbReference type="RuleBase" id="RU363095"/>
    </source>
</evidence>
<dbReference type="Proteomes" id="UP000258288">
    <property type="component" value="Segment"/>
</dbReference>
<keyword evidence="22" id="KW-0325">Glycoprotein</keyword>
<dbReference type="InterPro" id="IPR000328">
    <property type="entry name" value="GP41-like"/>
</dbReference>
<evidence type="ECO:0000256" key="16">
    <source>
        <dbReference type="ARBA" id="ARBA00022870"/>
    </source>
</evidence>
<keyword evidence="23 24" id="KW-1160">Virus entry into host cell</keyword>
<keyword evidence="10 24" id="KW-1162">Viral penetration into host cytoplasm</keyword>
<keyword evidence="20 24" id="KW-0472">Membrane</keyword>
<evidence type="ECO:0000256" key="11">
    <source>
        <dbReference type="ARBA" id="ARBA00022685"/>
    </source>
</evidence>
<feature type="domain" description="Retroviral envelope protein GP41-like" evidence="26">
    <location>
        <begin position="516"/>
        <end position="681"/>
    </location>
</feature>
<dbReference type="Pfam" id="PF00516">
    <property type="entry name" value="GP120"/>
    <property type="match status" value="1"/>
</dbReference>
<evidence type="ECO:0000256" key="10">
    <source>
        <dbReference type="ARBA" id="ARBA00022595"/>
    </source>
</evidence>
<comment type="domain">
    <text evidence="24">The 17 amino acids long immunosuppressive region is present in many retroviral envelope proteins. Synthetic peptides derived from this relatively conserved sequence inhibit immune function in vitro and in vivo.</text>
</comment>
<name>Q699V4_SIV</name>
<feature type="transmembrane region" description="Helical" evidence="24">
    <location>
        <begin position="660"/>
        <end position="680"/>
    </location>
</feature>
<evidence type="ECO:0000256" key="23">
    <source>
        <dbReference type="ARBA" id="ARBA00023296"/>
    </source>
</evidence>
<dbReference type="SUPFAM" id="SSF56502">
    <property type="entry name" value="gp120 core"/>
    <property type="match status" value="1"/>
</dbReference>
<evidence type="ECO:0000256" key="14">
    <source>
        <dbReference type="ARBA" id="ARBA00022804"/>
    </source>
</evidence>
<dbReference type="Gene3D" id="1.10.287.210">
    <property type="match status" value="1"/>
</dbReference>
<evidence type="ECO:0000256" key="1">
    <source>
        <dbReference type="ARBA" id="ARBA00004402"/>
    </source>
</evidence>
<comment type="subcellular location">
    <subcellularLocation>
        <location evidence="3">Host cell membrane</location>
        <topology evidence="3">Peripheral membrane protein</topology>
    </subcellularLocation>
    <subcellularLocation>
        <location evidence="1">Host cell membrane</location>
        <topology evidence="1">Single-pass type I membrane protein</topology>
    </subcellularLocation>
    <subcellularLocation>
        <location evidence="2">Host endosome membrane</location>
        <topology evidence="2">Peripheral membrane protein</topology>
    </subcellularLocation>
    <subcellularLocation>
        <location evidence="5">Host endosome membrane</location>
        <topology evidence="5">Single-pass type I membrane protein</topology>
    </subcellularLocation>
    <subcellularLocation>
        <location evidence="6">Virion membrane</location>
        <topology evidence="6">Peripheral membrane protein</topology>
    </subcellularLocation>
    <subcellularLocation>
        <location evidence="4">Virion membrane</location>
        <topology evidence="4">Single-pass type I membrane protein</topology>
    </subcellularLocation>
</comment>
<evidence type="ECO:0000256" key="7">
    <source>
        <dbReference type="ARBA" id="ARBA00022506"/>
    </source>
</evidence>
<evidence type="ECO:0000256" key="21">
    <source>
        <dbReference type="ARBA" id="ARBA00023157"/>
    </source>
</evidence>
<comment type="subunit">
    <text evidence="24">The mature envelope protein (Env) consists of a homotrimer of non-covalently associated gp120-gp41 heterodimers. The resulting complex protrudes from the virus surface as a spike.</text>
</comment>
<dbReference type="GO" id="GO:0005198">
    <property type="term" value="F:structural molecule activity"/>
    <property type="evidence" value="ECO:0007669"/>
    <property type="project" value="InterPro"/>
</dbReference>
<keyword evidence="15 24" id="KW-0946">Virion</keyword>
<keyword evidence="14 24" id="KW-1161">Viral attachment to host cell</keyword>
<organismHost>
    <name type="scientific">Pan troglodytes</name>
    <name type="common">Chimpanzee</name>
    <dbReference type="NCBI Taxonomy" id="9598"/>
</organismHost>
<evidence type="ECO:0000256" key="3">
    <source>
        <dbReference type="ARBA" id="ARBA00004505"/>
    </source>
</evidence>
<evidence type="ECO:0000256" key="15">
    <source>
        <dbReference type="ARBA" id="ARBA00022844"/>
    </source>
</evidence>
<evidence type="ECO:0000256" key="4">
    <source>
        <dbReference type="ARBA" id="ARBA00004563"/>
    </source>
</evidence>
<evidence type="ECO:0000256" key="2">
    <source>
        <dbReference type="ARBA" id="ARBA00004433"/>
    </source>
</evidence>
<dbReference type="InterPro" id="IPR000777">
    <property type="entry name" value="HIV1_Gp120"/>
</dbReference>
<dbReference type="GO" id="GO:0055036">
    <property type="term" value="C:virion membrane"/>
    <property type="evidence" value="ECO:0007669"/>
    <property type="project" value="UniProtKB-SubCell"/>
</dbReference>
<evidence type="ECO:0000256" key="12">
    <source>
        <dbReference type="ARBA" id="ARBA00022692"/>
    </source>
</evidence>
<keyword evidence="8 24" id="KW-1032">Host cell membrane</keyword>
<dbReference type="GO" id="GO:0019062">
    <property type="term" value="P:virion attachment to host cell"/>
    <property type="evidence" value="ECO:0007669"/>
    <property type="project" value="UniProtKB-UniRule"/>
</dbReference>
<keyword evidence="13 24" id="KW-0053">Apoptosis</keyword>
<protein>
    <recommendedName>
        <fullName evidence="24">Envelope glycoprotein gp160</fullName>
    </recommendedName>
    <component>
        <recommendedName>
            <fullName evidence="24">Surface protein gp120</fullName>
            <shortName evidence="24">SU</shortName>
        </recommendedName>
        <alternativeName>
            <fullName evidence="24">Glycoprotein 120</fullName>
            <shortName evidence="24">gp120</shortName>
        </alternativeName>
    </component>
    <component>
        <recommendedName>
            <fullName evidence="24">Transmembrane protein gp41</fullName>
            <shortName evidence="24">TM</shortName>
        </recommendedName>
    </component>
</protein>
<keyword evidence="17 24" id="KW-0261">Viral envelope protein</keyword>
<evidence type="ECO:0000256" key="17">
    <source>
        <dbReference type="ARBA" id="ARBA00022879"/>
    </source>
</evidence>
<reference evidence="27 28" key="1">
    <citation type="journal article" date="2004" name="J. Virol.">
        <title>New simian immunodeficiency virus infecting De Brazza's monkeys (Cercopithecus neglectus): evidence for a cercopithecus monkey virus clade.</title>
        <authorList>
            <person name="Bibollet-Ruche F."/>
            <person name="Bailes E."/>
            <person name="Gao F."/>
            <person name="Pourrut X."/>
            <person name="Barlow K.L."/>
            <person name="Clewley J.P."/>
            <person name="Mwenda J.M."/>
            <person name="Langat D.K."/>
            <person name="Chege G.K."/>
            <person name="McClure H.M."/>
            <person name="Mpoudi-Ngole E."/>
            <person name="Delaporte E."/>
            <person name="Peeters M."/>
            <person name="Shaw G.M."/>
            <person name="Sharp P.M."/>
            <person name="Hahn B.H."/>
        </authorList>
    </citation>
    <scope>NUCLEOTIDE SEQUENCE [LARGE SCALE GENOMIC DNA]</scope>
    <source>
        <strain evidence="27 28">SIVdebCM5</strain>
    </source>
</reference>
<dbReference type="CDD" id="cd09909">
    <property type="entry name" value="HIV-1-like_HR1-HR2"/>
    <property type="match status" value="1"/>
</dbReference>
<keyword evidence="12 24" id="KW-0812">Transmembrane</keyword>
<evidence type="ECO:0000256" key="8">
    <source>
        <dbReference type="ARBA" id="ARBA00022511"/>
    </source>
</evidence>
<dbReference type="Pfam" id="PF00517">
    <property type="entry name" value="GP41"/>
    <property type="match status" value="1"/>
</dbReference>
<dbReference type="InterPro" id="IPR036377">
    <property type="entry name" value="Gp120_core_sf"/>
</dbReference>
<evidence type="ECO:0000256" key="9">
    <source>
        <dbReference type="ARBA" id="ARBA00022581"/>
    </source>
</evidence>
<keyword evidence="16 24" id="KW-1043">Host membrane</keyword>
<evidence type="ECO:0000256" key="20">
    <source>
        <dbReference type="ARBA" id="ARBA00023136"/>
    </source>
</evidence>
<evidence type="ECO:0000256" key="13">
    <source>
        <dbReference type="ARBA" id="ARBA00022703"/>
    </source>
</evidence>
<dbReference type="GO" id="GO:0019031">
    <property type="term" value="C:viral envelope"/>
    <property type="evidence" value="ECO:0007669"/>
    <property type="project" value="UniProtKB-KW"/>
</dbReference>
<keyword evidence="18 24" id="KW-1133">Transmembrane helix</keyword>
<evidence type="ECO:0000256" key="5">
    <source>
        <dbReference type="ARBA" id="ARBA00004578"/>
    </source>
</evidence>
<evidence type="ECO:0000256" key="18">
    <source>
        <dbReference type="ARBA" id="ARBA00022989"/>
    </source>
</evidence>
<dbReference type="GO" id="GO:0039663">
    <property type="term" value="P:membrane fusion involved in viral entry into host cell"/>
    <property type="evidence" value="ECO:0007669"/>
    <property type="project" value="UniProtKB-KW"/>
</dbReference>
<dbReference type="GO" id="GO:0044175">
    <property type="term" value="C:host cell endosome membrane"/>
    <property type="evidence" value="ECO:0007669"/>
    <property type="project" value="UniProtKB-SubCell"/>
</dbReference>
<proteinExistence type="predicted"/>
<dbReference type="Gene3D" id="2.170.40.20">
    <property type="entry name" value="Human immunodeficiency virus 1, Gp160, envelope glycoprotein"/>
    <property type="match status" value="2"/>
</dbReference>
<dbReference type="SUPFAM" id="SSF58069">
    <property type="entry name" value="Virus ectodomain"/>
    <property type="match status" value="1"/>
</dbReference>
<evidence type="ECO:0000313" key="28">
    <source>
        <dbReference type="Proteomes" id="UP000258288"/>
    </source>
</evidence>
<evidence type="ECO:0000256" key="19">
    <source>
        <dbReference type="ARBA" id="ARBA00023046"/>
    </source>
</evidence>
<accession>Q699V4</accession>
<dbReference type="EMBL" id="AY523866">
    <property type="protein sequence ID" value="AAT68808.1"/>
    <property type="molecule type" value="Genomic_RNA"/>
</dbReference>
<evidence type="ECO:0000313" key="27">
    <source>
        <dbReference type="EMBL" id="AAT68808.1"/>
    </source>
</evidence>
<dbReference type="GO" id="GO:0020002">
    <property type="term" value="C:host cell plasma membrane"/>
    <property type="evidence" value="ECO:0007669"/>
    <property type="project" value="UniProtKB-SubCell"/>
</dbReference>
<evidence type="ECO:0000259" key="25">
    <source>
        <dbReference type="Pfam" id="PF00516"/>
    </source>
</evidence>
<keyword evidence="21" id="KW-1015">Disulfide bond</keyword>
<feature type="domain" description="Human immunodeficiency virus 1 envelope glycoprotein Gp120" evidence="25">
    <location>
        <begin position="22"/>
        <end position="496"/>
    </location>
</feature>
<organism evidence="27 28">
    <name type="scientific">Simian immunodeficiency virus</name>
    <name type="common">SIV</name>
    <dbReference type="NCBI Taxonomy" id="11723"/>
    <lineage>
        <taxon>Viruses</taxon>
        <taxon>Riboviria</taxon>
        <taxon>Pararnavirae</taxon>
        <taxon>Artverviricota</taxon>
        <taxon>Revtraviricetes</taxon>
        <taxon>Ortervirales</taxon>
        <taxon>Retroviridae</taxon>
        <taxon>Orthoretrovirinae</taxon>
        <taxon>Lentivirus</taxon>
        <taxon>Lentivirus simimdef</taxon>
    </lineage>
</organism>
<sequence>MLSLLIIIASLTLVGAAPTKQQWVTVYYGVPVWHNATVGLFCTANSSESGWAVTACLPHAMVREQVPMPNVSQYFDSFSNVMEQQLWDDMTSLYRQSFKPCVKLTPYCVRMNCSSTTTTTTAATTTIKTTTDWSGENKTVTQYWNCTFNVTGPYRDKKEMQSAVWLEDDIQWETENQTNTNKSIRHGYMNHCNNSVITQSCETSRFKPFKIRYCAPAGYGLLRCDDRNFNGTGLCTNVTAVACTNLIHTMASTWMQFNGSDEERAEDIHIIRKGLENKTITVRIPPKYNLSLDCVRPGNKTYRAVHMATGLSFYTTFIPRLRIKRAHCRMRGNWTGAVKEIRSRLKEIYNVTKITVHYPGGDREVQNTWFQCHGEFFYCNVSKAFNLLMNKTNNITWSNNTLMPCKINQLVNTWFKVGQHVYLPPKEGELKCHSSVSALVFEVAHYGQNMNITPSSDIKAVWRADLYKYKIIEVKPIGMAPTSIRRYEGPESARQKRAAGIAFGLVAFLSTAGAAMGAASTALTVQSRSLLSGIVQQQQELLKAVEAHGHLLSLTAWGVRNLNTRLTAIEKYLKDQSKLNEWGCAFKQICHTTVPWNHTWGEPDWNNMTWQEWERKVANYTDEWEGALQRAQEQQERNVHALQSLTDWDSLWNWFDLSRWFWWIRLVVYIIAALILLRIAMFGVNIGTKLCRGYSPLQTLTPKEVEVLQLGGEGDKSGEGVKSRWTTSPRGFLRLIWDDISQLLTWLYQTLRNCAWLIRRGFELLQETIYRLSFAFWQRLRLLGEHLRVVWGYCQYGWKEFKDTIIWAGQEIWEWLQGIAQVAIQGLVWGGRNLLAIPARIRQGAELLLN</sequence>
<evidence type="ECO:0000256" key="6">
    <source>
        <dbReference type="ARBA" id="ARBA00004650"/>
    </source>
</evidence>
<keyword evidence="9 24" id="KW-0945">Host-virus interaction</keyword>
<evidence type="ECO:0000259" key="26">
    <source>
        <dbReference type="Pfam" id="PF00517"/>
    </source>
</evidence>
<evidence type="ECO:0000256" key="22">
    <source>
        <dbReference type="ARBA" id="ARBA00023180"/>
    </source>
</evidence>
<keyword evidence="11 24" id="KW-0165">Cleavage on pair of basic residues</keyword>
<keyword evidence="7 24" id="KW-1168">Fusion of virus membrane with host membrane</keyword>
<keyword evidence="19 24" id="KW-1039">Host endosome</keyword>